<dbReference type="EMBL" id="VSRR010056490">
    <property type="protein sequence ID" value="MPC81278.1"/>
    <property type="molecule type" value="Genomic_DNA"/>
</dbReference>
<gene>
    <name evidence="2" type="ORF">E2C01_075885</name>
</gene>
<dbReference type="Proteomes" id="UP000324222">
    <property type="component" value="Unassembled WGS sequence"/>
</dbReference>
<dbReference type="AlphaFoldDB" id="A0A5B7IKJ2"/>
<accession>A0A5B7IKJ2</accession>
<sequence>METNGEGRRSAPKLREIFTRQRQDSDVSNPTPTPRRPHAHGTDESEHEWRNDFVCCVSVLLIDACLFTFCYVGVRVSCGREGVVWA</sequence>
<reference evidence="2 3" key="1">
    <citation type="submission" date="2019-05" db="EMBL/GenBank/DDBJ databases">
        <title>Another draft genome of Portunus trituberculatus and its Hox gene families provides insights of decapod evolution.</title>
        <authorList>
            <person name="Jeong J.-H."/>
            <person name="Song I."/>
            <person name="Kim S."/>
            <person name="Choi T."/>
            <person name="Kim D."/>
            <person name="Ryu S."/>
            <person name="Kim W."/>
        </authorList>
    </citation>
    <scope>NUCLEOTIDE SEQUENCE [LARGE SCALE GENOMIC DNA]</scope>
    <source>
        <tissue evidence="2">Muscle</tissue>
    </source>
</reference>
<feature type="region of interest" description="Disordered" evidence="1">
    <location>
        <begin position="1"/>
        <end position="47"/>
    </location>
</feature>
<feature type="compositionally biased region" description="Basic and acidic residues" evidence="1">
    <location>
        <begin position="1"/>
        <end position="25"/>
    </location>
</feature>
<protein>
    <submittedName>
        <fullName evidence="2">Uncharacterized protein</fullName>
    </submittedName>
</protein>
<organism evidence="2 3">
    <name type="scientific">Portunus trituberculatus</name>
    <name type="common">Swimming crab</name>
    <name type="synonym">Neptunus trituberculatus</name>
    <dbReference type="NCBI Taxonomy" id="210409"/>
    <lineage>
        <taxon>Eukaryota</taxon>
        <taxon>Metazoa</taxon>
        <taxon>Ecdysozoa</taxon>
        <taxon>Arthropoda</taxon>
        <taxon>Crustacea</taxon>
        <taxon>Multicrustacea</taxon>
        <taxon>Malacostraca</taxon>
        <taxon>Eumalacostraca</taxon>
        <taxon>Eucarida</taxon>
        <taxon>Decapoda</taxon>
        <taxon>Pleocyemata</taxon>
        <taxon>Brachyura</taxon>
        <taxon>Eubrachyura</taxon>
        <taxon>Portunoidea</taxon>
        <taxon>Portunidae</taxon>
        <taxon>Portuninae</taxon>
        <taxon>Portunus</taxon>
    </lineage>
</organism>
<proteinExistence type="predicted"/>
<evidence type="ECO:0000313" key="2">
    <source>
        <dbReference type="EMBL" id="MPC81278.1"/>
    </source>
</evidence>
<name>A0A5B7IKJ2_PORTR</name>
<evidence type="ECO:0000256" key="1">
    <source>
        <dbReference type="SAM" id="MobiDB-lite"/>
    </source>
</evidence>
<comment type="caution">
    <text evidence="2">The sequence shown here is derived from an EMBL/GenBank/DDBJ whole genome shotgun (WGS) entry which is preliminary data.</text>
</comment>
<evidence type="ECO:0000313" key="3">
    <source>
        <dbReference type="Proteomes" id="UP000324222"/>
    </source>
</evidence>
<keyword evidence="3" id="KW-1185">Reference proteome</keyword>